<keyword evidence="3 10" id="KW-0812">Transmembrane</keyword>
<dbReference type="FunFam" id="2.60.40.10:FF:000584">
    <property type="entry name" value="Cell surface glycoprotein CD200 receptor 1"/>
    <property type="match status" value="1"/>
</dbReference>
<evidence type="ECO:0000313" key="14">
    <source>
        <dbReference type="Proteomes" id="UP000007648"/>
    </source>
</evidence>
<dbReference type="GO" id="GO:0150077">
    <property type="term" value="P:regulation of neuroinflammatory response"/>
    <property type="evidence" value="ECO:0007669"/>
    <property type="project" value="InterPro"/>
</dbReference>
<evidence type="ECO:0000256" key="9">
    <source>
        <dbReference type="ARBA" id="ARBA00023180"/>
    </source>
</evidence>
<dbReference type="OrthoDB" id="8915654at2759"/>
<keyword evidence="6 10" id="KW-0472">Membrane</keyword>
<dbReference type="PANTHER" id="PTHR21462:SF2">
    <property type="entry name" value="CELL SURFACE GLYCOPROTEIN CD200 RECEPTOR 2"/>
    <property type="match status" value="1"/>
</dbReference>
<reference evidence="13" key="2">
    <citation type="submission" date="2025-08" db="UniProtKB">
        <authorList>
            <consortium name="Ensembl"/>
        </authorList>
    </citation>
    <scope>IDENTIFICATION</scope>
</reference>
<evidence type="ECO:0000256" key="10">
    <source>
        <dbReference type="SAM" id="Phobius"/>
    </source>
</evidence>
<comment type="similarity">
    <text evidence="2">Belongs to the CD200R family.</text>
</comment>
<dbReference type="GeneTree" id="ENSGT00390000014496"/>
<dbReference type="PANTHER" id="PTHR21462">
    <property type="entry name" value="CELL SURFACE GLYCOPROTEIN OX2 RECEPTOR PRECURSOR"/>
    <property type="match status" value="1"/>
</dbReference>
<feature type="domain" description="Ig-like" evidence="12">
    <location>
        <begin position="173"/>
        <end position="234"/>
    </location>
</feature>
<dbReference type="InterPro" id="IPR040012">
    <property type="entry name" value="CD200R"/>
</dbReference>
<reference evidence="13 14" key="1">
    <citation type="journal article" date="2011" name="Proc. Natl. Acad. Sci. U.S.A.">
        <title>Genetic diversity and population structure of the endangered marsupial Sarcophilus harrisii (Tasmanian devil).</title>
        <authorList>
            <person name="Miller W."/>
            <person name="Hayes V.M."/>
            <person name="Ratan A."/>
            <person name="Petersen D.C."/>
            <person name="Wittekindt N.E."/>
            <person name="Miller J."/>
            <person name="Walenz B."/>
            <person name="Knight J."/>
            <person name="Qi J."/>
            <person name="Zhao F."/>
            <person name="Wang Q."/>
            <person name="Bedoya-Reina O.C."/>
            <person name="Katiyar N."/>
            <person name="Tomsho L.P."/>
            <person name="Kasson L.M."/>
            <person name="Hardie R.A."/>
            <person name="Woodbridge P."/>
            <person name="Tindall E.A."/>
            <person name="Bertelsen M.F."/>
            <person name="Dixon D."/>
            <person name="Pyecroft S."/>
            <person name="Helgen K.M."/>
            <person name="Lesk A.M."/>
            <person name="Pringle T.H."/>
            <person name="Patterson N."/>
            <person name="Zhang Y."/>
            <person name="Kreiss A."/>
            <person name="Woods G.M."/>
            <person name="Jones M.E."/>
            <person name="Schuster S.C."/>
        </authorList>
    </citation>
    <scope>NUCLEOTIDE SEQUENCE [LARGE SCALE GENOMIC DNA]</scope>
</reference>
<keyword evidence="14" id="KW-1185">Reference proteome</keyword>
<keyword evidence="5 10" id="KW-1133">Transmembrane helix</keyword>
<dbReference type="KEGG" id="shr:105750145"/>
<comment type="subcellular location">
    <subcellularLocation>
        <location evidence="1">Membrane</location>
        <topology evidence="1">Single-pass type I membrane protein</topology>
    </subcellularLocation>
</comment>
<evidence type="ECO:0000256" key="6">
    <source>
        <dbReference type="ARBA" id="ARBA00023136"/>
    </source>
</evidence>
<dbReference type="RefSeq" id="XP_012402482.1">
    <property type="nucleotide sequence ID" value="XM_012547028.3"/>
</dbReference>
<accession>A0A7N4UYB0</accession>
<keyword evidence="8" id="KW-0675">Receptor</keyword>
<dbReference type="InterPro" id="IPR036179">
    <property type="entry name" value="Ig-like_dom_sf"/>
</dbReference>
<feature type="signal peptide" evidence="11">
    <location>
        <begin position="1"/>
        <end position="27"/>
    </location>
</feature>
<dbReference type="InParanoid" id="A0A7N4UYB0"/>
<keyword evidence="7" id="KW-1015">Disulfide bond</keyword>
<dbReference type="InterPro" id="IPR013783">
    <property type="entry name" value="Ig-like_fold"/>
</dbReference>
<gene>
    <name evidence="13" type="primary">LOC105750145</name>
</gene>
<dbReference type="GO" id="GO:0009897">
    <property type="term" value="C:external side of plasma membrane"/>
    <property type="evidence" value="ECO:0007669"/>
    <property type="project" value="TreeGrafter"/>
</dbReference>
<dbReference type="Gene3D" id="2.60.40.10">
    <property type="entry name" value="Immunoglobulins"/>
    <property type="match status" value="2"/>
</dbReference>
<evidence type="ECO:0000256" key="11">
    <source>
        <dbReference type="SAM" id="SignalP"/>
    </source>
</evidence>
<evidence type="ECO:0000256" key="8">
    <source>
        <dbReference type="ARBA" id="ARBA00023170"/>
    </source>
</evidence>
<dbReference type="PROSITE" id="PS50835">
    <property type="entry name" value="IG_LIKE"/>
    <property type="match status" value="1"/>
</dbReference>
<evidence type="ECO:0000313" key="13">
    <source>
        <dbReference type="Ensembl" id="ENSSHAP00000025234.1"/>
    </source>
</evidence>
<keyword evidence="4 11" id="KW-0732">Signal</keyword>
<evidence type="ECO:0000259" key="12">
    <source>
        <dbReference type="PROSITE" id="PS50835"/>
    </source>
</evidence>
<protein>
    <recommendedName>
        <fullName evidence="12">Ig-like domain-containing protein</fullName>
    </recommendedName>
</protein>
<organism evidence="13 14">
    <name type="scientific">Sarcophilus harrisii</name>
    <name type="common">Tasmanian devil</name>
    <name type="synonym">Sarcophilus laniarius</name>
    <dbReference type="NCBI Taxonomy" id="9305"/>
    <lineage>
        <taxon>Eukaryota</taxon>
        <taxon>Metazoa</taxon>
        <taxon>Chordata</taxon>
        <taxon>Craniata</taxon>
        <taxon>Vertebrata</taxon>
        <taxon>Euteleostomi</taxon>
        <taxon>Mammalia</taxon>
        <taxon>Metatheria</taxon>
        <taxon>Dasyuromorphia</taxon>
        <taxon>Dasyuridae</taxon>
        <taxon>Sarcophilus</taxon>
    </lineage>
</organism>
<dbReference type="GO" id="GO:0038023">
    <property type="term" value="F:signaling receptor activity"/>
    <property type="evidence" value="ECO:0007669"/>
    <property type="project" value="InterPro"/>
</dbReference>
<keyword evidence="9" id="KW-0325">Glycoprotein</keyword>
<name>A0A7N4UYB0_SARHA</name>
<dbReference type="InterPro" id="IPR007110">
    <property type="entry name" value="Ig-like_dom"/>
</dbReference>
<dbReference type="SUPFAM" id="SSF48726">
    <property type="entry name" value="Immunoglobulin"/>
    <property type="match status" value="2"/>
</dbReference>
<reference evidence="13" key="3">
    <citation type="submission" date="2025-09" db="UniProtKB">
        <authorList>
            <consortium name="Ensembl"/>
        </authorList>
    </citation>
    <scope>IDENTIFICATION</scope>
</reference>
<evidence type="ECO:0000256" key="3">
    <source>
        <dbReference type="ARBA" id="ARBA00022692"/>
    </source>
</evidence>
<dbReference type="Ensembl" id="ENSSHAT00000037227.1">
    <property type="protein sequence ID" value="ENSSHAP00000025234.1"/>
    <property type="gene ID" value="ENSSHAG00000020564.1"/>
</dbReference>
<dbReference type="Proteomes" id="UP000007648">
    <property type="component" value="Unassembled WGS sequence"/>
</dbReference>
<evidence type="ECO:0000256" key="7">
    <source>
        <dbReference type="ARBA" id="ARBA00023157"/>
    </source>
</evidence>
<evidence type="ECO:0000256" key="4">
    <source>
        <dbReference type="ARBA" id="ARBA00022729"/>
    </source>
</evidence>
<evidence type="ECO:0000256" key="1">
    <source>
        <dbReference type="ARBA" id="ARBA00004479"/>
    </source>
</evidence>
<dbReference type="AlphaFoldDB" id="A0A7N4UYB0"/>
<evidence type="ECO:0000256" key="5">
    <source>
        <dbReference type="ARBA" id="ARBA00022989"/>
    </source>
</evidence>
<evidence type="ECO:0000256" key="2">
    <source>
        <dbReference type="ARBA" id="ARBA00008215"/>
    </source>
</evidence>
<proteinExistence type="inferred from homology"/>
<sequence>MATRSLGKMTSLKLWIIILLLLFGYNAESWTYGPSSSVLTQEQMQPMNIEITAAGFVQVDTKTVFSCYTISVKNIVMAMWQIPGRNKSSCIVAYRSDTKEIKKANCFDERIICEFIPDWNFVLQLDPVSIEDDGYYKCIIITSDGNFQTGHQLNVLVPPEIALTTDGNGSAVCEASAGKPAAQISWVPEGYCYSVNETHGNRTVTMRSICHWNGLNETKVTCFMSHLTGNKSLSIELLPHCIKHPALWSFHISLCVLLSLMTIVGFILIWKANCCRNHESQRSQFIPNVNMEEQTYENYMKILYFDHESKN</sequence>
<feature type="transmembrane region" description="Helical" evidence="10">
    <location>
        <begin position="248"/>
        <end position="270"/>
    </location>
</feature>
<dbReference type="GeneID" id="105750145"/>
<feature type="chain" id="PRO_5029603455" description="Ig-like domain-containing protein" evidence="11">
    <location>
        <begin position="28"/>
        <end position="311"/>
    </location>
</feature>